<evidence type="ECO:0000313" key="1">
    <source>
        <dbReference type="EMBL" id="KKK83969.1"/>
    </source>
</evidence>
<dbReference type="AlphaFoldDB" id="A0A0F9B003"/>
<reference evidence="1" key="1">
    <citation type="journal article" date="2015" name="Nature">
        <title>Complex archaea that bridge the gap between prokaryotes and eukaryotes.</title>
        <authorList>
            <person name="Spang A."/>
            <person name="Saw J.H."/>
            <person name="Jorgensen S.L."/>
            <person name="Zaremba-Niedzwiedzka K."/>
            <person name="Martijn J."/>
            <person name="Lind A.E."/>
            <person name="van Eijk R."/>
            <person name="Schleper C."/>
            <person name="Guy L."/>
            <person name="Ettema T.J."/>
        </authorList>
    </citation>
    <scope>NUCLEOTIDE SEQUENCE</scope>
</reference>
<protein>
    <submittedName>
        <fullName evidence="1">Uncharacterized protein</fullName>
    </submittedName>
</protein>
<accession>A0A0F9B003</accession>
<sequence length="53" mass="6088">MLRYTKEHYEDVAQILSKNDALNRPVERADSESHRPMKTVAHDFADLFAADSP</sequence>
<organism evidence="1">
    <name type="scientific">marine sediment metagenome</name>
    <dbReference type="NCBI Taxonomy" id="412755"/>
    <lineage>
        <taxon>unclassified sequences</taxon>
        <taxon>metagenomes</taxon>
        <taxon>ecological metagenomes</taxon>
    </lineage>
</organism>
<comment type="caution">
    <text evidence="1">The sequence shown here is derived from an EMBL/GenBank/DDBJ whole genome shotgun (WGS) entry which is preliminary data.</text>
</comment>
<feature type="non-terminal residue" evidence="1">
    <location>
        <position position="53"/>
    </location>
</feature>
<proteinExistence type="predicted"/>
<dbReference type="EMBL" id="LAZR01051983">
    <property type="protein sequence ID" value="KKK83969.1"/>
    <property type="molecule type" value="Genomic_DNA"/>
</dbReference>
<gene>
    <name evidence="1" type="ORF">LCGC14_2788090</name>
</gene>
<name>A0A0F9B003_9ZZZZ</name>